<evidence type="ECO:0000313" key="2">
    <source>
        <dbReference type="EMBL" id="MDI9260214.1"/>
    </source>
</evidence>
<feature type="chain" id="PRO_5046233748" description="SLH domain-containing protein" evidence="1">
    <location>
        <begin position="26"/>
        <end position="479"/>
    </location>
</feature>
<name>A0ABT6XYQ4_ALISE</name>
<proteinExistence type="predicted"/>
<dbReference type="RefSeq" id="WP_283203710.1">
    <property type="nucleotide sequence ID" value="NZ_JASGCB010000012.1"/>
</dbReference>
<accession>A0ABT6XYQ4</accession>
<feature type="signal peptide" evidence="1">
    <location>
        <begin position="1"/>
        <end position="25"/>
    </location>
</feature>
<dbReference type="Proteomes" id="UP001529245">
    <property type="component" value="Unassembled WGS sequence"/>
</dbReference>
<organism evidence="2 3">
    <name type="scientific">Alicyclobacillus sendaiensis PA2</name>
    <dbReference type="NCBI Taxonomy" id="3029425"/>
    <lineage>
        <taxon>Bacteria</taxon>
        <taxon>Bacillati</taxon>
        <taxon>Bacillota</taxon>
        <taxon>Bacilli</taxon>
        <taxon>Bacillales</taxon>
        <taxon>Alicyclobacillaceae</taxon>
        <taxon>Alicyclobacillus</taxon>
    </lineage>
</organism>
<dbReference type="EMBL" id="JASGCB010000012">
    <property type="protein sequence ID" value="MDI9260214.1"/>
    <property type="molecule type" value="Genomic_DNA"/>
</dbReference>
<reference evidence="2 3" key="1">
    <citation type="submission" date="2023-04" db="EMBL/GenBank/DDBJ databases">
        <title>A. sendaiensis sub sp. chiapanensis a novel subspecie with specific adaptation in bacterial cell wall isolated from an active volcano.</title>
        <authorList>
            <person name="Alvarez Gutierrez P.E."/>
            <person name="Ortiz Cortes L.Y."/>
        </authorList>
    </citation>
    <scope>NUCLEOTIDE SEQUENCE [LARGE SCALE GENOMIC DNA]</scope>
    <source>
        <strain evidence="2 3">PA2</strain>
    </source>
</reference>
<keyword evidence="3" id="KW-1185">Reference proteome</keyword>
<keyword evidence="1" id="KW-0732">Signal</keyword>
<comment type="caution">
    <text evidence="2">The sequence shown here is derived from an EMBL/GenBank/DDBJ whole genome shotgun (WGS) entry which is preliminary data.</text>
</comment>
<evidence type="ECO:0000256" key="1">
    <source>
        <dbReference type="SAM" id="SignalP"/>
    </source>
</evidence>
<evidence type="ECO:0008006" key="4">
    <source>
        <dbReference type="Google" id="ProtNLM"/>
    </source>
</evidence>
<gene>
    <name evidence="2" type="ORF">QID03_08415</name>
</gene>
<protein>
    <recommendedName>
        <fullName evidence="4">SLH domain-containing protein</fullName>
    </recommendedName>
</protein>
<evidence type="ECO:0000313" key="3">
    <source>
        <dbReference type="Proteomes" id="UP001529245"/>
    </source>
</evidence>
<sequence length="479" mass="49493">MVVRKAWFAAPLCAGALCLPWPVQAAASSSKGHTTFSTIRVSVGTSAPMSVPTLVQGNQTYIALWDLMQVLNPLGFTASWSKGQLTIAAPVSVPVNEAPGPAGAGGAEVVIDGQEVERVPTAIATPPGAPSPEVFLPLTNAEEILARLGIQAALNGNELDLNASAVPQPLPNNEVAVWNVLSAFAADLGLPASSAGSSGYTDLSAASPAWGVVEAAIRAGWYQPPSPTSSGAFQPITWGEAAQILWNALGISAQDAAYQPGGSPVQWASAIGLVPENWDPASDMTAQELDTLASNLHECLQGDVETAANTWRLWYPPADEYQATFASGGGQPLFASTADAQAAISATYQFFNQLVVSLSGKRWFLTLPAVPSGYGFATISALGGLSYQTKPGGAWVSAPSVDTRDLPALKQGRLVVTIPPEGLIITWNQMMPSLGGTVALGALEVSPGPSGPRVQRLNIAAPNLPPPITSPVASLHAQQ</sequence>